<dbReference type="NCBIfam" id="NF005968">
    <property type="entry name" value="PRK08057.1-2"/>
    <property type="match status" value="1"/>
</dbReference>
<dbReference type="PANTHER" id="PTHR36925:SF1">
    <property type="entry name" value="COBALT-PRECORRIN-6A REDUCTASE"/>
    <property type="match status" value="1"/>
</dbReference>
<evidence type="ECO:0000313" key="5">
    <source>
        <dbReference type="Proteomes" id="UP001262410"/>
    </source>
</evidence>
<dbReference type="Pfam" id="PF02571">
    <property type="entry name" value="CbiJ"/>
    <property type="match status" value="1"/>
</dbReference>
<gene>
    <name evidence="4" type="ORF">E9232_003917</name>
</gene>
<dbReference type="RefSeq" id="WP_309796545.1">
    <property type="nucleotide sequence ID" value="NZ_JAVDPW010000006.1"/>
</dbReference>
<dbReference type="EMBL" id="JAVDPW010000006">
    <property type="protein sequence ID" value="MDR6291391.1"/>
    <property type="molecule type" value="Genomic_DNA"/>
</dbReference>
<comment type="caution">
    <text evidence="4">The sequence shown here is derived from an EMBL/GenBank/DDBJ whole genome shotgun (WGS) entry which is preliminary data.</text>
</comment>
<proteinExistence type="predicted"/>
<organism evidence="4 5">
    <name type="scientific">Inquilinus ginsengisoli</name>
    <dbReference type="NCBI Taxonomy" id="363840"/>
    <lineage>
        <taxon>Bacteria</taxon>
        <taxon>Pseudomonadati</taxon>
        <taxon>Pseudomonadota</taxon>
        <taxon>Alphaproteobacteria</taxon>
        <taxon>Rhodospirillales</taxon>
        <taxon>Rhodospirillaceae</taxon>
        <taxon>Inquilinus</taxon>
    </lineage>
</organism>
<reference evidence="4 5" key="1">
    <citation type="submission" date="2023-07" db="EMBL/GenBank/DDBJ databases">
        <title>Sorghum-associated microbial communities from plants grown in Nebraska, USA.</title>
        <authorList>
            <person name="Schachtman D."/>
        </authorList>
    </citation>
    <scope>NUCLEOTIDE SEQUENCE [LARGE SCALE GENOMIC DNA]</scope>
    <source>
        <strain evidence="4 5">584</strain>
    </source>
</reference>
<dbReference type="InterPro" id="IPR003723">
    <property type="entry name" value="Precorrin-6x_reduct"/>
</dbReference>
<evidence type="ECO:0000256" key="1">
    <source>
        <dbReference type="ARBA" id="ARBA00004953"/>
    </source>
</evidence>
<comment type="pathway">
    <text evidence="1">Cofactor biosynthesis; adenosylcobalamin biosynthesis.</text>
</comment>
<dbReference type="NCBIfam" id="TIGR00715">
    <property type="entry name" value="precor6x_red"/>
    <property type="match status" value="1"/>
</dbReference>
<dbReference type="Proteomes" id="UP001262410">
    <property type="component" value="Unassembled WGS sequence"/>
</dbReference>
<dbReference type="EC" id="1.3.1.106" evidence="4"/>
<dbReference type="PANTHER" id="PTHR36925">
    <property type="entry name" value="COBALT-PRECORRIN-6A REDUCTASE"/>
    <property type="match status" value="1"/>
</dbReference>
<dbReference type="PROSITE" id="PS51014">
    <property type="entry name" value="COBK_CBIJ"/>
    <property type="match status" value="1"/>
</dbReference>
<dbReference type="GO" id="GO:0016994">
    <property type="term" value="F:precorrin-6A reductase activity"/>
    <property type="evidence" value="ECO:0007669"/>
    <property type="project" value="UniProtKB-EC"/>
</dbReference>
<accession>A0ABU1JRZ5</accession>
<name>A0ABU1JRZ5_9PROT</name>
<sequence length="250" mass="25515">MAGRRLLILGGTTEAAALARALAEAGGWDVTTSLAGRTRAPAALPGAARTGGFGGVDGLAAYLQAERIDRVIDATHPFAATMSANAVAACAQLGLPLLRIERPAWVAVAGDRWIDVADAAEAADWLASALPAGAAVLLTLGRQEVAPFQRCAGLRFVLRSIEPPAPQDLPADCLLLSERGPFTLDGERTLIARHGIRAVVAKNAGGDATAAKLTAAREAAIPVVMIRRPALPAASAVTDIAGALDWLAGA</sequence>
<keyword evidence="2" id="KW-0169">Cobalamin biosynthesis</keyword>
<dbReference type="EC" id="1.3.1.54" evidence="4"/>
<evidence type="ECO:0000256" key="2">
    <source>
        <dbReference type="ARBA" id="ARBA00022573"/>
    </source>
</evidence>
<keyword evidence="3 4" id="KW-0560">Oxidoreductase</keyword>
<evidence type="ECO:0000256" key="3">
    <source>
        <dbReference type="ARBA" id="ARBA00023002"/>
    </source>
</evidence>
<evidence type="ECO:0000313" key="4">
    <source>
        <dbReference type="EMBL" id="MDR6291391.1"/>
    </source>
</evidence>
<keyword evidence="5" id="KW-1185">Reference proteome</keyword>
<protein>
    <submittedName>
        <fullName evidence="4">Precorrin-6A/cobalt-precorrin-6A reductase</fullName>
        <ecNumber evidence="4">1.3.1.106</ecNumber>
        <ecNumber evidence="4">1.3.1.54</ecNumber>
    </submittedName>
</protein>